<dbReference type="Proteomes" id="UP000278886">
    <property type="component" value="Chromosome"/>
</dbReference>
<dbReference type="SUPFAM" id="SSF53822">
    <property type="entry name" value="Periplasmic binding protein-like I"/>
    <property type="match status" value="1"/>
</dbReference>
<evidence type="ECO:0000256" key="1">
    <source>
        <dbReference type="ARBA" id="ARBA00023015"/>
    </source>
</evidence>
<dbReference type="Gene3D" id="3.40.50.2300">
    <property type="match status" value="2"/>
</dbReference>
<dbReference type="EMBL" id="CP032630">
    <property type="protein sequence ID" value="AYF98393.1"/>
    <property type="molecule type" value="Genomic_DNA"/>
</dbReference>
<keyword evidence="2" id="KW-0238">DNA-binding</keyword>
<dbReference type="CDD" id="cd06267">
    <property type="entry name" value="PBP1_LacI_sugar_binding-like"/>
    <property type="match status" value="1"/>
</dbReference>
<dbReference type="PANTHER" id="PTHR30146:SF138">
    <property type="entry name" value="TRANSCRIPTIONAL REGULATORY PROTEIN"/>
    <property type="match status" value="1"/>
</dbReference>
<keyword evidence="6" id="KW-1185">Reference proteome</keyword>
<dbReference type="AlphaFoldDB" id="A0A387B7S2"/>
<sequence length="350" mass="36666">MAVTIRDVAKATGVSISTVSRALATPEQVAEPTRLLVQQAAREMGYRPNRAARGLITGRTACIGLVVPDLENPFFGSIGKGVQDRARSAGYAVFIGDSGEDPTLEAEVVRSIAKQVDGVILCSARGTDETILELAGDTPVVLVNRSIEGLESINFDNAAGLRAIMQHLVALGHTTIAYAAGPANSWSSRRRTEAFRAFGEAAPALTLVELGDFPPVFDGGVRAADLAIASGATAVVAYNDLMALGLIDRLRQRGMRAPDDMSIASFDNVAVSAMVWPKLTTVDFPRVQMGRACVDTLLDLVLGRPHAAPRTPELPVELVVRQSTGVAPASAAIRGADIPAATSMGAVTTP</sequence>
<dbReference type="InterPro" id="IPR046335">
    <property type="entry name" value="LacI/GalR-like_sensor"/>
</dbReference>
<dbReference type="SUPFAM" id="SSF47413">
    <property type="entry name" value="lambda repressor-like DNA-binding domains"/>
    <property type="match status" value="1"/>
</dbReference>
<dbReference type="GO" id="GO:0003700">
    <property type="term" value="F:DNA-binding transcription factor activity"/>
    <property type="evidence" value="ECO:0007669"/>
    <property type="project" value="TreeGrafter"/>
</dbReference>
<dbReference type="Gene3D" id="1.10.260.40">
    <property type="entry name" value="lambda repressor-like DNA-binding domains"/>
    <property type="match status" value="1"/>
</dbReference>
<evidence type="ECO:0000259" key="4">
    <source>
        <dbReference type="PROSITE" id="PS50932"/>
    </source>
</evidence>
<dbReference type="Pfam" id="PF00356">
    <property type="entry name" value="LacI"/>
    <property type="match status" value="1"/>
</dbReference>
<dbReference type="RefSeq" id="WP_120762740.1">
    <property type="nucleotide sequence ID" value="NZ_CP032630.1"/>
</dbReference>
<protein>
    <submittedName>
        <fullName evidence="5">LacI family transcriptional regulator</fullName>
    </submittedName>
</protein>
<gene>
    <name evidence="5" type="ORF">D7I47_09065</name>
</gene>
<dbReference type="GO" id="GO:0000976">
    <property type="term" value="F:transcription cis-regulatory region binding"/>
    <property type="evidence" value="ECO:0007669"/>
    <property type="project" value="TreeGrafter"/>
</dbReference>
<evidence type="ECO:0000256" key="2">
    <source>
        <dbReference type="ARBA" id="ARBA00023125"/>
    </source>
</evidence>
<feature type="domain" description="HTH lacI-type" evidence="4">
    <location>
        <begin position="3"/>
        <end position="57"/>
    </location>
</feature>
<organism evidence="5 6">
    <name type="scientific">Protaetiibacter intestinalis</name>
    <dbReference type="NCBI Taxonomy" id="2419774"/>
    <lineage>
        <taxon>Bacteria</taxon>
        <taxon>Bacillati</taxon>
        <taxon>Actinomycetota</taxon>
        <taxon>Actinomycetes</taxon>
        <taxon>Micrococcales</taxon>
        <taxon>Microbacteriaceae</taxon>
        <taxon>Protaetiibacter</taxon>
    </lineage>
</organism>
<accession>A0A387B7S2</accession>
<evidence type="ECO:0000313" key="5">
    <source>
        <dbReference type="EMBL" id="AYF98393.1"/>
    </source>
</evidence>
<dbReference type="InterPro" id="IPR000843">
    <property type="entry name" value="HTH_LacI"/>
</dbReference>
<dbReference type="InterPro" id="IPR010982">
    <property type="entry name" value="Lambda_DNA-bd_dom_sf"/>
</dbReference>
<dbReference type="PANTHER" id="PTHR30146">
    <property type="entry name" value="LACI-RELATED TRANSCRIPTIONAL REPRESSOR"/>
    <property type="match status" value="1"/>
</dbReference>
<evidence type="ECO:0000256" key="3">
    <source>
        <dbReference type="ARBA" id="ARBA00023163"/>
    </source>
</evidence>
<dbReference type="KEGG" id="lyd:D7I47_09065"/>
<dbReference type="PROSITE" id="PS00356">
    <property type="entry name" value="HTH_LACI_1"/>
    <property type="match status" value="1"/>
</dbReference>
<dbReference type="OrthoDB" id="9785139at2"/>
<evidence type="ECO:0000313" key="6">
    <source>
        <dbReference type="Proteomes" id="UP000278886"/>
    </source>
</evidence>
<dbReference type="CDD" id="cd01392">
    <property type="entry name" value="HTH_LacI"/>
    <property type="match status" value="1"/>
</dbReference>
<reference evidence="6" key="1">
    <citation type="submission" date="2018-09" db="EMBL/GenBank/DDBJ databases">
        <title>Genome sequencing of strain 2DFWR-13.</title>
        <authorList>
            <person name="Heo J."/>
            <person name="Kim S.-J."/>
            <person name="Kwon S.-W."/>
        </authorList>
    </citation>
    <scope>NUCLEOTIDE SEQUENCE [LARGE SCALE GENOMIC DNA]</scope>
    <source>
        <strain evidence="6">2DFWR-13</strain>
    </source>
</reference>
<dbReference type="SMART" id="SM00354">
    <property type="entry name" value="HTH_LACI"/>
    <property type="match status" value="1"/>
</dbReference>
<name>A0A387B7S2_9MICO</name>
<dbReference type="PROSITE" id="PS50932">
    <property type="entry name" value="HTH_LACI_2"/>
    <property type="match status" value="1"/>
</dbReference>
<proteinExistence type="predicted"/>
<dbReference type="InterPro" id="IPR028082">
    <property type="entry name" value="Peripla_BP_I"/>
</dbReference>
<keyword evidence="1" id="KW-0805">Transcription regulation</keyword>
<keyword evidence="3" id="KW-0804">Transcription</keyword>
<dbReference type="Pfam" id="PF13377">
    <property type="entry name" value="Peripla_BP_3"/>
    <property type="match status" value="1"/>
</dbReference>